<protein>
    <submittedName>
        <fullName evidence="1">Uncharacterized protein</fullName>
    </submittedName>
</protein>
<sequence>MIIVGPACKNKSMLKGNKSQTISLEAYLQLLDSGQLYEGYVEDCGYAYYEAVPVSTYVNRNNLNVGVQYLCKLRITQEDLQNSSKQYVYMPPKENDGFVDKLTSSAMVATAALLADDAAGVTVVDDLAIPFIWLGVGVVCLIDKIFDDDGHEEFEVIDLTKDPLEGTSISVDSKTSFNRMPPIEGPDNENHAPQGGGKFVGIVLGLLALKEEWRSAVTVDSTVYDKKNISKKVNRNINRNLSYSDMLKKISSCKSNDKKESVEKIVDMVLQSVHIEKCDNTRIEKPVIQENLIIKKKNDGYKTPDVYFEPGK</sequence>
<evidence type="ECO:0000313" key="2">
    <source>
        <dbReference type="Proteomes" id="UP000261223"/>
    </source>
</evidence>
<accession>A0A3E4UP83</accession>
<organism evidence="1 2">
    <name type="scientific">Bacteroides stercoris</name>
    <dbReference type="NCBI Taxonomy" id="46506"/>
    <lineage>
        <taxon>Bacteria</taxon>
        <taxon>Pseudomonadati</taxon>
        <taxon>Bacteroidota</taxon>
        <taxon>Bacteroidia</taxon>
        <taxon>Bacteroidales</taxon>
        <taxon>Bacteroidaceae</taxon>
        <taxon>Bacteroides</taxon>
    </lineage>
</organism>
<dbReference type="AlphaFoldDB" id="A0A3E4UP83"/>
<gene>
    <name evidence="1" type="ORF">DXC34_09470</name>
</gene>
<comment type="caution">
    <text evidence="1">The sequence shown here is derived from an EMBL/GenBank/DDBJ whole genome shotgun (WGS) entry which is preliminary data.</text>
</comment>
<dbReference type="Proteomes" id="UP000261223">
    <property type="component" value="Unassembled WGS sequence"/>
</dbReference>
<dbReference type="EMBL" id="QSSV01000010">
    <property type="protein sequence ID" value="RGM13241.1"/>
    <property type="molecule type" value="Genomic_DNA"/>
</dbReference>
<evidence type="ECO:0000313" key="1">
    <source>
        <dbReference type="EMBL" id="RGM13241.1"/>
    </source>
</evidence>
<proteinExistence type="predicted"/>
<name>A0A3E4UP83_BACSE</name>
<reference evidence="1 2" key="1">
    <citation type="submission" date="2018-08" db="EMBL/GenBank/DDBJ databases">
        <title>A genome reference for cultivated species of the human gut microbiota.</title>
        <authorList>
            <person name="Zou Y."/>
            <person name="Xue W."/>
            <person name="Luo G."/>
        </authorList>
    </citation>
    <scope>NUCLEOTIDE SEQUENCE [LARGE SCALE GENOMIC DNA]</scope>
    <source>
        <strain evidence="1 2">TF03-6</strain>
    </source>
</reference>